<evidence type="ECO:0000256" key="2">
    <source>
        <dbReference type="SAM" id="Phobius"/>
    </source>
</evidence>
<feature type="compositionally biased region" description="Pro residues" evidence="1">
    <location>
        <begin position="211"/>
        <end position="222"/>
    </location>
</feature>
<dbReference type="AlphaFoldDB" id="A0A3N1HTV9"/>
<keyword evidence="2" id="KW-1133">Transmembrane helix</keyword>
<reference evidence="3 4" key="1">
    <citation type="journal article" date="2015" name="Stand. Genomic Sci.">
        <title>Genomic Encyclopedia of Bacterial and Archaeal Type Strains, Phase III: the genomes of soil and plant-associated and newly described type strains.</title>
        <authorList>
            <person name="Whitman W.B."/>
            <person name="Woyke T."/>
            <person name="Klenk H.P."/>
            <person name="Zhou Y."/>
            <person name="Lilburn T.G."/>
            <person name="Beck B.J."/>
            <person name="De Vos P."/>
            <person name="Vandamme P."/>
            <person name="Eisen J.A."/>
            <person name="Garrity G."/>
            <person name="Hugenholtz P."/>
            <person name="Kyrpides N.C."/>
        </authorList>
    </citation>
    <scope>NUCLEOTIDE SEQUENCE [LARGE SCALE GENOMIC DNA]</scope>
    <source>
        <strain evidence="3 4">CECT 7306</strain>
    </source>
</reference>
<sequence>MTGDALEKQLQVWCPTCQELKFWHAHVPTWCANCEQLFPTRILLRRGVRDIKIHDSQAQCPDCDLYSPIIDGIYEFTSTALNLLSRPEYDLERLANVALALNAARQQRSPQAAIRTVTKTDEELGQHLKRFFEWKGAPAVIAALTLLVSVVVPLVTAYVGRTGVDEDRVHEIVEEAVQESRRQSNEPDAVTEAVVEAVRQAFAEERARSQPPRPDTPPPVAP</sequence>
<proteinExistence type="predicted"/>
<evidence type="ECO:0000313" key="3">
    <source>
        <dbReference type="EMBL" id="ROP45973.1"/>
    </source>
</evidence>
<protein>
    <submittedName>
        <fullName evidence="3">Uncharacterized protein</fullName>
    </submittedName>
</protein>
<keyword evidence="2" id="KW-0812">Transmembrane</keyword>
<gene>
    <name evidence="3" type="ORF">EDC03_0589</name>
</gene>
<evidence type="ECO:0000256" key="1">
    <source>
        <dbReference type="SAM" id="MobiDB-lite"/>
    </source>
</evidence>
<name>A0A3N1HTV9_9ACTN</name>
<keyword evidence="2" id="KW-0472">Membrane</keyword>
<dbReference type="EMBL" id="RJKN01000001">
    <property type="protein sequence ID" value="ROP45973.1"/>
    <property type="molecule type" value="Genomic_DNA"/>
</dbReference>
<dbReference type="RefSeq" id="WP_123378641.1">
    <property type="nucleotide sequence ID" value="NZ_RJKN01000001.1"/>
</dbReference>
<keyword evidence="4" id="KW-1185">Reference proteome</keyword>
<dbReference type="Proteomes" id="UP000276232">
    <property type="component" value="Unassembled WGS sequence"/>
</dbReference>
<feature type="region of interest" description="Disordered" evidence="1">
    <location>
        <begin position="201"/>
        <end position="222"/>
    </location>
</feature>
<feature type="transmembrane region" description="Helical" evidence="2">
    <location>
        <begin position="139"/>
        <end position="160"/>
    </location>
</feature>
<evidence type="ECO:0000313" key="4">
    <source>
        <dbReference type="Proteomes" id="UP000276232"/>
    </source>
</evidence>
<organism evidence="3 4">
    <name type="scientific">Pseudokineococcus lusitanus</name>
    <dbReference type="NCBI Taxonomy" id="763993"/>
    <lineage>
        <taxon>Bacteria</taxon>
        <taxon>Bacillati</taxon>
        <taxon>Actinomycetota</taxon>
        <taxon>Actinomycetes</taxon>
        <taxon>Kineosporiales</taxon>
        <taxon>Kineosporiaceae</taxon>
        <taxon>Pseudokineococcus</taxon>
    </lineage>
</organism>
<dbReference type="InParanoid" id="A0A3N1HTV9"/>
<accession>A0A3N1HTV9</accession>
<comment type="caution">
    <text evidence="3">The sequence shown here is derived from an EMBL/GenBank/DDBJ whole genome shotgun (WGS) entry which is preliminary data.</text>
</comment>